<protein>
    <submittedName>
        <fullName evidence="1">Uncharacterized protein</fullName>
    </submittedName>
</protein>
<evidence type="ECO:0000313" key="1">
    <source>
        <dbReference type="EMBL" id="SDZ13639.1"/>
    </source>
</evidence>
<accession>A0A1H3QLM8</accession>
<gene>
    <name evidence="1" type="ORF">SAMN05444412_106145</name>
</gene>
<proteinExistence type="predicted"/>
<reference evidence="1 2" key="1">
    <citation type="submission" date="2016-10" db="EMBL/GenBank/DDBJ databases">
        <authorList>
            <person name="Varghese N."/>
            <person name="Submissions S."/>
        </authorList>
    </citation>
    <scope>NUCLEOTIDE SEQUENCE [LARGE SCALE GENOMIC DNA]</scope>
    <source>
        <strain evidence="1 2">DSM 17997</strain>
    </source>
</reference>
<evidence type="ECO:0000313" key="2">
    <source>
        <dbReference type="Proteomes" id="UP000199663"/>
    </source>
</evidence>
<sequence>MSDGFRSPFSFGETMTEKATKDFFLERERSMNGIVFSEKNIFFL</sequence>
<organism evidence="1 2">
    <name type="scientific">Rhodonellum ikkaensis</name>
    <dbReference type="NCBI Taxonomy" id="336829"/>
    <lineage>
        <taxon>Bacteria</taxon>
        <taxon>Pseudomonadati</taxon>
        <taxon>Bacteroidota</taxon>
        <taxon>Cytophagia</taxon>
        <taxon>Cytophagales</taxon>
        <taxon>Cytophagaceae</taxon>
        <taxon>Rhodonellum</taxon>
    </lineage>
</organism>
<dbReference type="EMBL" id="FNQC01000006">
    <property type="protein sequence ID" value="SDZ13639.1"/>
    <property type="molecule type" value="Genomic_DNA"/>
</dbReference>
<comment type="caution">
    <text evidence="1">The sequence shown here is derived from an EMBL/GenBank/DDBJ whole genome shotgun (WGS) entry which is preliminary data.</text>
</comment>
<keyword evidence="2" id="KW-1185">Reference proteome</keyword>
<name>A0A1H3QLM8_9BACT</name>
<dbReference type="Proteomes" id="UP000199663">
    <property type="component" value="Unassembled WGS sequence"/>
</dbReference>